<organism evidence="4 5">
    <name type="scientific">Nocardia thailandica</name>
    <dbReference type="NCBI Taxonomy" id="257275"/>
    <lineage>
        <taxon>Bacteria</taxon>
        <taxon>Bacillati</taxon>
        <taxon>Actinomycetota</taxon>
        <taxon>Actinomycetes</taxon>
        <taxon>Mycobacteriales</taxon>
        <taxon>Nocardiaceae</taxon>
        <taxon>Nocardia</taxon>
    </lineage>
</organism>
<keyword evidence="5" id="KW-1185">Reference proteome</keyword>
<gene>
    <name evidence="4" type="ORF">ACFYTF_20735</name>
</gene>
<accession>A0ABW6PSS7</accession>
<evidence type="ECO:0000256" key="2">
    <source>
        <dbReference type="ARBA" id="ARBA00022857"/>
    </source>
</evidence>
<protein>
    <submittedName>
        <fullName evidence="4">NmrA family NAD(P)-binding protein</fullName>
    </submittedName>
</protein>
<reference evidence="4 5" key="1">
    <citation type="submission" date="2024-10" db="EMBL/GenBank/DDBJ databases">
        <title>The Natural Products Discovery Center: Release of the First 8490 Sequenced Strains for Exploring Actinobacteria Biosynthetic Diversity.</title>
        <authorList>
            <person name="Kalkreuter E."/>
            <person name="Kautsar S.A."/>
            <person name="Yang D."/>
            <person name="Bader C.D."/>
            <person name="Teijaro C.N."/>
            <person name="Fluegel L."/>
            <person name="Davis C.M."/>
            <person name="Simpson J.R."/>
            <person name="Lauterbach L."/>
            <person name="Steele A.D."/>
            <person name="Gui C."/>
            <person name="Meng S."/>
            <person name="Li G."/>
            <person name="Viehrig K."/>
            <person name="Ye F."/>
            <person name="Su P."/>
            <person name="Kiefer A.F."/>
            <person name="Nichols A."/>
            <person name="Cepeda A.J."/>
            <person name="Yan W."/>
            <person name="Fan B."/>
            <person name="Jiang Y."/>
            <person name="Adhikari A."/>
            <person name="Zheng C.-J."/>
            <person name="Schuster L."/>
            <person name="Cowan T.M."/>
            <person name="Smanski M.J."/>
            <person name="Chevrette M.G."/>
            <person name="De Carvalho L.P.S."/>
            <person name="Shen B."/>
        </authorList>
    </citation>
    <scope>NUCLEOTIDE SEQUENCE [LARGE SCALE GENOMIC DNA]</scope>
    <source>
        <strain evidence="4 5">NPDC004045</strain>
    </source>
</reference>
<evidence type="ECO:0000256" key="1">
    <source>
        <dbReference type="ARBA" id="ARBA00006328"/>
    </source>
</evidence>
<dbReference type="Proteomes" id="UP001601444">
    <property type="component" value="Unassembled WGS sequence"/>
</dbReference>
<keyword evidence="2" id="KW-0521">NADP</keyword>
<comment type="similarity">
    <text evidence="1">Belongs to the NmrA-type oxidoreductase family.</text>
</comment>
<dbReference type="RefSeq" id="WP_387701728.1">
    <property type="nucleotide sequence ID" value="NZ_JBIAMX010000013.1"/>
</dbReference>
<dbReference type="PANTHER" id="PTHR42748">
    <property type="entry name" value="NITROGEN METABOLITE REPRESSION PROTEIN NMRA FAMILY MEMBER"/>
    <property type="match status" value="1"/>
</dbReference>
<dbReference type="InterPro" id="IPR008030">
    <property type="entry name" value="NmrA-like"/>
</dbReference>
<dbReference type="Pfam" id="PF05368">
    <property type="entry name" value="NmrA"/>
    <property type="match status" value="1"/>
</dbReference>
<dbReference type="Gene3D" id="3.40.50.720">
    <property type="entry name" value="NAD(P)-binding Rossmann-like Domain"/>
    <property type="match status" value="1"/>
</dbReference>
<dbReference type="Gene3D" id="3.90.25.10">
    <property type="entry name" value="UDP-galactose 4-epimerase, domain 1"/>
    <property type="match status" value="1"/>
</dbReference>
<dbReference type="InterPro" id="IPR036291">
    <property type="entry name" value="NAD(P)-bd_dom_sf"/>
</dbReference>
<sequence>MSNRPILVTGATGKQGGATARRLLADGVPVRALVRDPDAPAAAALAAAGAELVRGDLDEPGSLDAAAAGARALFLIPPVDYGAAGWDHRLEGDRGVRAVDAARRANLDQIVFTGVATLGPAHSWGQEGKQRIEAAVAASGLRYTLLRPVRFMENYLLRTSPVDGLHDGEHRHMFPADRPVQMIAVDDIAVFAALAFADPDRFHGRVLELAGDALTPVAAAALIAAHTGTPVRYRELDEREAAALGEHLVPVWHLMRSGPGWHADLEALRVIHPGLRSLDTWLATGGAAPIAARLAESAAV</sequence>
<evidence type="ECO:0000259" key="3">
    <source>
        <dbReference type="Pfam" id="PF05368"/>
    </source>
</evidence>
<dbReference type="InterPro" id="IPR051164">
    <property type="entry name" value="NmrA-like_oxidored"/>
</dbReference>
<name>A0ABW6PSS7_9NOCA</name>
<dbReference type="SUPFAM" id="SSF51735">
    <property type="entry name" value="NAD(P)-binding Rossmann-fold domains"/>
    <property type="match status" value="1"/>
</dbReference>
<evidence type="ECO:0000313" key="5">
    <source>
        <dbReference type="Proteomes" id="UP001601444"/>
    </source>
</evidence>
<dbReference type="PANTHER" id="PTHR42748:SF7">
    <property type="entry name" value="NMRA LIKE REDOX SENSOR 1-RELATED"/>
    <property type="match status" value="1"/>
</dbReference>
<feature type="domain" description="NmrA-like" evidence="3">
    <location>
        <begin position="5"/>
        <end position="238"/>
    </location>
</feature>
<dbReference type="EMBL" id="JBIAMX010000013">
    <property type="protein sequence ID" value="MFF0545265.1"/>
    <property type="molecule type" value="Genomic_DNA"/>
</dbReference>
<evidence type="ECO:0000313" key="4">
    <source>
        <dbReference type="EMBL" id="MFF0545265.1"/>
    </source>
</evidence>
<proteinExistence type="inferred from homology"/>
<comment type="caution">
    <text evidence="4">The sequence shown here is derived from an EMBL/GenBank/DDBJ whole genome shotgun (WGS) entry which is preliminary data.</text>
</comment>